<evidence type="ECO:0000313" key="2">
    <source>
        <dbReference type="Proteomes" id="UP000054477"/>
    </source>
</evidence>
<evidence type="ECO:0000313" key="1">
    <source>
        <dbReference type="EMBL" id="KIJ91653.1"/>
    </source>
</evidence>
<dbReference type="OrthoDB" id="2851338at2759"/>
<keyword evidence="2" id="KW-1185">Reference proteome</keyword>
<evidence type="ECO:0008006" key="3">
    <source>
        <dbReference type="Google" id="ProtNLM"/>
    </source>
</evidence>
<name>A0A0C9WTL8_9AGAR</name>
<dbReference type="AlphaFoldDB" id="A0A0C9WTL8"/>
<accession>A0A0C9WTL8</accession>
<gene>
    <name evidence="1" type="ORF">K443DRAFT_685844</name>
</gene>
<dbReference type="EMBL" id="KN838983">
    <property type="protein sequence ID" value="KIJ91653.1"/>
    <property type="molecule type" value="Genomic_DNA"/>
</dbReference>
<dbReference type="Proteomes" id="UP000054477">
    <property type="component" value="Unassembled WGS sequence"/>
</dbReference>
<dbReference type="STRING" id="1095629.A0A0C9WTL8"/>
<protein>
    <recommendedName>
        <fullName evidence="3">EthD domain-containing protein</fullName>
    </recommendedName>
</protein>
<reference evidence="1 2" key="1">
    <citation type="submission" date="2014-04" db="EMBL/GenBank/DDBJ databases">
        <authorList>
            <consortium name="DOE Joint Genome Institute"/>
            <person name="Kuo A."/>
            <person name="Kohler A."/>
            <person name="Nagy L.G."/>
            <person name="Floudas D."/>
            <person name="Copeland A."/>
            <person name="Barry K.W."/>
            <person name="Cichocki N."/>
            <person name="Veneault-Fourrey C."/>
            <person name="LaButti K."/>
            <person name="Lindquist E.A."/>
            <person name="Lipzen A."/>
            <person name="Lundell T."/>
            <person name="Morin E."/>
            <person name="Murat C."/>
            <person name="Sun H."/>
            <person name="Tunlid A."/>
            <person name="Henrissat B."/>
            <person name="Grigoriev I.V."/>
            <person name="Hibbett D.S."/>
            <person name="Martin F."/>
            <person name="Nordberg H.P."/>
            <person name="Cantor M.N."/>
            <person name="Hua S.X."/>
        </authorList>
    </citation>
    <scope>NUCLEOTIDE SEQUENCE [LARGE SCALE GENOMIC DNA]</scope>
    <source>
        <strain evidence="1 2">LaAM-08-1</strain>
    </source>
</reference>
<organism evidence="1 2">
    <name type="scientific">Laccaria amethystina LaAM-08-1</name>
    <dbReference type="NCBI Taxonomy" id="1095629"/>
    <lineage>
        <taxon>Eukaryota</taxon>
        <taxon>Fungi</taxon>
        <taxon>Dikarya</taxon>
        <taxon>Basidiomycota</taxon>
        <taxon>Agaricomycotina</taxon>
        <taxon>Agaricomycetes</taxon>
        <taxon>Agaricomycetidae</taxon>
        <taxon>Agaricales</taxon>
        <taxon>Agaricineae</taxon>
        <taxon>Hydnangiaceae</taxon>
        <taxon>Laccaria</taxon>
    </lineage>
</organism>
<sequence>MAPGFLAAFSEPGTQVSHEEFQDWYDNEHIPLRLNHLPSFLAGARFSASDSKTPTWLTLYDIIDTSALSDESYTRLRSSRSKREADLVARLAVLDRRTCVLLEDSGESGVTTSLGAERPTQFLCTHGLDVGDDDDESGRWAEGRFEGLGRDVDGWVRTRVFKVLDHSTVGTAIEKAQVSPYFVVHEFMSPAVSLNPTFREMVDKPFVSEVREWVLYRAYPSIAQGNLGVSAK</sequence>
<reference evidence="2" key="2">
    <citation type="submission" date="2015-01" db="EMBL/GenBank/DDBJ databases">
        <title>Evolutionary Origins and Diversification of the Mycorrhizal Mutualists.</title>
        <authorList>
            <consortium name="DOE Joint Genome Institute"/>
            <consortium name="Mycorrhizal Genomics Consortium"/>
            <person name="Kohler A."/>
            <person name="Kuo A."/>
            <person name="Nagy L.G."/>
            <person name="Floudas D."/>
            <person name="Copeland A."/>
            <person name="Barry K.W."/>
            <person name="Cichocki N."/>
            <person name="Veneault-Fourrey C."/>
            <person name="LaButti K."/>
            <person name="Lindquist E.A."/>
            <person name="Lipzen A."/>
            <person name="Lundell T."/>
            <person name="Morin E."/>
            <person name="Murat C."/>
            <person name="Riley R."/>
            <person name="Ohm R."/>
            <person name="Sun H."/>
            <person name="Tunlid A."/>
            <person name="Henrissat B."/>
            <person name="Grigoriev I.V."/>
            <person name="Hibbett D.S."/>
            <person name="Martin F."/>
        </authorList>
    </citation>
    <scope>NUCLEOTIDE SEQUENCE [LARGE SCALE GENOMIC DNA]</scope>
    <source>
        <strain evidence="2">LaAM-08-1</strain>
    </source>
</reference>
<proteinExistence type="predicted"/>
<dbReference type="HOGENOM" id="CLU_073903_0_1_1"/>